<evidence type="ECO:0000313" key="3">
    <source>
        <dbReference type="EMBL" id="GIF00334.1"/>
    </source>
</evidence>
<dbReference type="Proteomes" id="UP000636960">
    <property type="component" value="Unassembled WGS sequence"/>
</dbReference>
<evidence type="ECO:0000256" key="2">
    <source>
        <dbReference type="SAM" id="SignalP"/>
    </source>
</evidence>
<evidence type="ECO:0000256" key="1">
    <source>
        <dbReference type="SAM" id="MobiDB-lite"/>
    </source>
</evidence>
<accession>A0A919K543</accession>
<proteinExistence type="predicted"/>
<keyword evidence="2" id="KW-0732">Signal</keyword>
<reference evidence="3" key="1">
    <citation type="submission" date="2021-01" db="EMBL/GenBank/DDBJ databases">
        <title>Whole genome shotgun sequence of Actinoplanes rishiriensis NBRC 108556.</title>
        <authorList>
            <person name="Komaki H."/>
            <person name="Tamura T."/>
        </authorList>
    </citation>
    <scope>NUCLEOTIDE SEQUENCE</scope>
    <source>
        <strain evidence="3">NBRC 108556</strain>
    </source>
</reference>
<name>A0A919K543_9ACTN</name>
<keyword evidence="4" id="KW-1185">Reference proteome</keyword>
<protein>
    <recommendedName>
        <fullName evidence="5">Lipoprotein</fullName>
    </recommendedName>
</protein>
<feature type="chain" id="PRO_5038342268" description="Lipoprotein" evidence="2">
    <location>
        <begin position="22"/>
        <end position="178"/>
    </location>
</feature>
<feature type="compositionally biased region" description="Gly residues" evidence="1">
    <location>
        <begin position="169"/>
        <end position="178"/>
    </location>
</feature>
<dbReference type="AlphaFoldDB" id="A0A919K543"/>
<gene>
    <name evidence="3" type="ORF">Ari01nite_77980</name>
</gene>
<feature type="region of interest" description="Disordered" evidence="1">
    <location>
        <begin position="120"/>
        <end position="178"/>
    </location>
</feature>
<sequence length="178" mass="18546">MRNRTVVALALVMAMAPLGCARIGASQPSAASNAPSADRDAGLKFSQCMRDQGLTWFPDPQADGRMSVSAPEGVTKETMDAAHEACKQFMPDGGEARQPSAEELEKVRQMAKCMRANGVPNFPDPSPEGQLSIDSSKLGTGPGDPTWDKAEKACAQYLPKGARTEKHGSGIGVGGGAG</sequence>
<dbReference type="EMBL" id="BOMV01000082">
    <property type="protein sequence ID" value="GIF00334.1"/>
    <property type="molecule type" value="Genomic_DNA"/>
</dbReference>
<evidence type="ECO:0008006" key="5">
    <source>
        <dbReference type="Google" id="ProtNLM"/>
    </source>
</evidence>
<comment type="caution">
    <text evidence="3">The sequence shown here is derived from an EMBL/GenBank/DDBJ whole genome shotgun (WGS) entry which is preliminary data.</text>
</comment>
<organism evidence="3 4">
    <name type="scientific">Paractinoplanes rishiriensis</name>
    <dbReference type="NCBI Taxonomy" id="1050105"/>
    <lineage>
        <taxon>Bacteria</taxon>
        <taxon>Bacillati</taxon>
        <taxon>Actinomycetota</taxon>
        <taxon>Actinomycetes</taxon>
        <taxon>Micromonosporales</taxon>
        <taxon>Micromonosporaceae</taxon>
        <taxon>Paractinoplanes</taxon>
    </lineage>
</organism>
<feature type="signal peptide" evidence="2">
    <location>
        <begin position="1"/>
        <end position="21"/>
    </location>
</feature>
<evidence type="ECO:0000313" key="4">
    <source>
        <dbReference type="Proteomes" id="UP000636960"/>
    </source>
</evidence>